<name>A0AAD0VA52_PSEAV</name>
<geneLocation type="plasmid" evidence="2">
    <name>pmppla107</name>
</geneLocation>
<gene>
    <name evidence="1" type="ORF">PLA107_033910</name>
</gene>
<organism evidence="1 2">
    <name type="scientific">Pseudomonas amygdali pv. lachrymans str. M301315</name>
    <dbReference type="NCBI Taxonomy" id="629260"/>
    <lineage>
        <taxon>Bacteria</taxon>
        <taxon>Pseudomonadati</taxon>
        <taxon>Pseudomonadota</taxon>
        <taxon>Gammaproteobacteria</taxon>
        <taxon>Pseudomonadales</taxon>
        <taxon>Pseudomonadaceae</taxon>
        <taxon>Pseudomonas</taxon>
        <taxon>Pseudomonas amygdali</taxon>
    </lineage>
</organism>
<proteinExistence type="predicted"/>
<evidence type="ECO:0000313" key="1">
    <source>
        <dbReference type="EMBL" id="AXH60185.1"/>
    </source>
</evidence>
<dbReference type="EMBL" id="CP031226">
    <property type="protein sequence ID" value="AXH60185.1"/>
    <property type="molecule type" value="Genomic_DNA"/>
</dbReference>
<accession>A0AAD0VA52</accession>
<reference evidence="1 2" key="1">
    <citation type="journal article" date="2011" name="PLoS Pathog.">
        <title>Dynamic evolution of pathogenicity revealed by sequencing and comparative genomics of 19 Pseudomonas syringae isolates.</title>
        <authorList>
            <person name="Baltrus D.A."/>
            <person name="Nishimura M.T."/>
            <person name="Romanchuk A."/>
            <person name="Chang J.H."/>
            <person name="Mukhtar M.S."/>
            <person name="Cherkis K."/>
            <person name="Roach J."/>
            <person name="Grant S.R."/>
            <person name="Jones C.D."/>
            <person name="Dangl J.L."/>
        </authorList>
    </citation>
    <scope>NUCLEOTIDE SEQUENCE [LARGE SCALE GENOMIC DNA]</scope>
    <source>
        <strain evidence="1 2">M301315</strain>
    </source>
</reference>
<dbReference type="GeneID" id="39474439"/>
<sequence>MTTLKQRYSEYNDRLRASGIALISFECPCCSAVIETKSGVEGEKWDSMAQCPECEGLFKLFTEGSNAYGLTPSAMSA</sequence>
<keyword evidence="1" id="KW-0614">Plasmid</keyword>
<dbReference type="RefSeq" id="WP_005742708.1">
    <property type="nucleotide sequence ID" value="NZ_CP031226.1"/>
</dbReference>
<protein>
    <submittedName>
        <fullName evidence="1">Uncharacterized protein</fullName>
    </submittedName>
</protein>
<dbReference type="AlphaFoldDB" id="A0AAD0VA52"/>
<dbReference type="Proteomes" id="UP000006426">
    <property type="component" value="Plasmid pmppla107"/>
</dbReference>
<evidence type="ECO:0000313" key="2">
    <source>
        <dbReference type="Proteomes" id="UP000006426"/>
    </source>
</evidence>